<feature type="transmembrane region" description="Helical" evidence="7">
    <location>
        <begin position="7"/>
        <end position="40"/>
    </location>
</feature>
<keyword evidence="5 7" id="KW-1133">Transmembrane helix</keyword>
<proteinExistence type="inferred from homology"/>
<evidence type="ECO:0000256" key="5">
    <source>
        <dbReference type="ARBA" id="ARBA00022989"/>
    </source>
</evidence>
<evidence type="ECO:0000313" key="9">
    <source>
        <dbReference type="Proteomes" id="UP001316184"/>
    </source>
</evidence>
<sequence>MMSRVPVIVLLTVVWSLLWGAFTPLIVVGGVLVALLVTTVFPFPPITWTGRIRPWPLTKLIGIFFFEMLLASVQVAWIAIRPAKPPRSAVLCVDLATRSELLLTLTAELISLVPGTLLIELDSQTGHIWLHLLDGSTPEKIERARANALAQELRVIEALGSESEIVACRAGDQS</sequence>
<dbReference type="InterPro" id="IPR002758">
    <property type="entry name" value="Cation_antiport_E"/>
</dbReference>
<evidence type="ECO:0000256" key="3">
    <source>
        <dbReference type="ARBA" id="ARBA00022475"/>
    </source>
</evidence>
<gene>
    <name evidence="8" type="ORF">NQV15_01980</name>
</gene>
<evidence type="ECO:0000313" key="8">
    <source>
        <dbReference type="EMBL" id="UUP14102.1"/>
    </source>
</evidence>
<keyword evidence="4 7" id="KW-0812">Transmembrane</keyword>
<keyword evidence="9" id="KW-1185">Reference proteome</keyword>
<organism evidence="8 9">
    <name type="scientific">Aeromicrobium wangtongii</name>
    <dbReference type="NCBI Taxonomy" id="2969247"/>
    <lineage>
        <taxon>Bacteria</taxon>
        <taxon>Bacillati</taxon>
        <taxon>Actinomycetota</taxon>
        <taxon>Actinomycetes</taxon>
        <taxon>Propionibacteriales</taxon>
        <taxon>Nocardioidaceae</taxon>
        <taxon>Aeromicrobium</taxon>
    </lineage>
</organism>
<evidence type="ECO:0000256" key="4">
    <source>
        <dbReference type="ARBA" id="ARBA00022692"/>
    </source>
</evidence>
<dbReference type="Proteomes" id="UP001316184">
    <property type="component" value="Chromosome"/>
</dbReference>
<protein>
    <submittedName>
        <fullName evidence="8">Na+/H+ antiporter subunit E</fullName>
    </submittedName>
</protein>
<feature type="transmembrane region" description="Helical" evidence="7">
    <location>
        <begin position="60"/>
        <end position="80"/>
    </location>
</feature>
<dbReference type="PANTHER" id="PTHR34584">
    <property type="entry name" value="NA(+)/H(+) ANTIPORTER SUBUNIT E1"/>
    <property type="match status" value="1"/>
</dbReference>
<evidence type="ECO:0000256" key="1">
    <source>
        <dbReference type="ARBA" id="ARBA00004651"/>
    </source>
</evidence>
<reference evidence="8 9" key="1">
    <citation type="submission" date="2022-08" db="EMBL/GenBank/DDBJ databases">
        <title>novel species in genus Aeromicrobium.</title>
        <authorList>
            <person name="Ye L."/>
        </authorList>
    </citation>
    <scope>NUCLEOTIDE SEQUENCE [LARGE SCALE GENOMIC DNA]</scope>
    <source>
        <strain evidence="9">zg-Y1379</strain>
    </source>
</reference>
<dbReference type="PANTHER" id="PTHR34584:SF1">
    <property type="entry name" value="NA(+)_H(+) ANTIPORTER SUBUNIT E1"/>
    <property type="match status" value="1"/>
</dbReference>
<keyword evidence="3" id="KW-1003">Cell membrane</keyword>
<evidence type="ECO:0000256" key="2">
    <source>
        <dbReference type="ARBA" id="ARBA00006228"/>
    </source>
</evidence>
<dbReference type="RefSeq" id="WP_232403381.1">
    <property type="nucleotide sequence ID" value="NZ_CP102173.1"/>
</dbReference>
<dbReference type="NCBIfam" id="NF006521">
    <property type="entry name" value="PRK08965.1-5"/>
    <property type="match status" value="1"/>
</dbReference>
<keyword evidence="6 7" id="KW-0472">Membrane</keyword>
<dbReference type="Pfam" id="PF01899">
    <property type="entry name" value="MNHE"/>
    <property type="match status" value="1"/>
</dbReference>
<evidence type="ECO:0000256" key="7">
    <source>
        <dbReference type="SAM" id="Phobius"/>
    </source>
</evidence>
<comment type="subcellular location">
    <subcellularLocation>
        <location evidence="1">Cell membrane</location>
        <topology evidence="1">Multi-pass membrane protein</topology>
    </subcellularLocation>
</comment>
<accession>A0ABY5M9I2</accession>
<name>A0ABY5M9I2_9ACTN</name>
<dbReference type="EMBL" id="CP102173">
    <property type="protein sequence ID" value="UUP14102.1"/>
    <property type="molecule type" value="Genomic_DNA"/>
</dbReference>
<comment type="similarity">
    <text evidence="2">Belongs to the CPA3 antiporters (TC 2.A.63) subunit E family.</text>
</comment>
<evidence type="ECO:0000256" key="6">
    <source>
        <dbReference type="ARBA" id="ARBA00023136"/>
    </source>
</evidence>